<gene>
    <name evidence="2" type="ORF">GTP41_26520</name>
</gene>
<dbReference type="AlphaFoldDB" id="A0A6N9HQA7"/>
<proteinExistence type="predicted"/>
<dbReference type="Pfam" id="PF12276">
    <property type="entry name" value="DUF3617"/>
    <property type="match status" value="1"/>
</dbReference>
<evidence type="ECO:0000256" key="1">
    <source>
        <dbReference type="SAM" id="SignalP"/>
    </source>
</evidence>
<feature type="signal peptide" evidence="1">
    <location>
        <begin position="1"/>
        <end position="23"/>
    </location>
</feature>
<organism evidence="2 3">
    <name type="scientific">Pseudoduganella guangdongensis</name>
    <dbReference type="NCBI Taxonomy" id="2692179"/>
    <lineage>
        <taxon>Bacteria</taxon>
        <taxon>Pseudomonadati</taxon>
        <taxon>Pseudomonadota</taxon>
        <taxon>Betaproteobacteria</taxon>
        <taxon>Burkholderiales</taxon>
        <taxon>Oxalobacteraceae</taxon>
        <taxon>Telluria group</taxon>
        <taxon>Pseudoduganella</taxon>
    </lineage>
</organism>
<name>A0A6N9HQA7_9BURK</name>
<dbReference type="InterPro" id="IPR022061">
    <property type="entry name" value="DUF3617"/>
</dbReference>
<protein>
    <submittedName>
        <fullName evidence="2">DUF3617 family protein</fullName>
    </submittedName>
</protein>
<evidence type="ECO:0000313" key="3">
    <source>
        <dbReference type="Proteomes" id="UP000448575"/>
    </source>
</evidence>
<dbReference type="EMBL" id="WWCJ01000036">
    <property type="protein sequence ID" value="MYN05649.1"/>
    <property type="molecule type" value="Genomic_DNA"/>
</dbReference>
<reference evidence="2 3" key="1">
    <citation type="submission" date="2019-12" db="EMBL/GenBank/DDBJ databases">
        <title>Novel species isolated from a subtropical stream in China.</title>
        <authorList>
            <person name="Lu H."/>
        </authorList>
    </citation>
    <scope>NUCLEOTIDE SEQUENCE [LARGE SCALE GENOMIC DNA]</scope>
    <source>
        <strain evidence="2 3">DS3</strain>
    </source>
</reference>
<dbReference type="RefSeq" id="WP_161028591.1">
    <property type="nucleotide sequence ID" value="NZ_WWCJ01000036.1"/>
</dbReference>
<comment type="caution">
    <text evidence="2">The sequence shown here is derived from an EMBL/GenBank/DDBJ whole genome shotgun (WGS) entry which is preliminary data.</text>
</comment>
<sequence length="199" mass="21222">MNIAVKAFAIAASLAAIPFTSQAEVIPLKLTPGLWEETRVTMINGQNATETLRAARERMMARMTPEQRKIMEEKMGGRGGAGPVQVCLTPAQVAKGIDTNEVKRKMEDAARGCKLDILSASSAGAKFKAVCQGPNGTGYQGSGEYTVSSPKEWRFKMVSDGKMTGPDANLTGGEFHASQEVTARWKGSDCGAVPPREEG</sequence>
<keyword evidence="3" id="KW-1185">Reference proteome</keyword>
<evidence type="ECO:0000313" key="2">
    <source>
        <dbReference type="EMBL" id="MYN05649.1"/>
    </source>
</evidence>
<dbReference type="Proteomes" id="UP000448575">
    <property type="component" value="Unassembled WGS sequence"/>
</dbReference>
<feature type="chain" id="PRO_5026904329" evidence="1">
    <location>
        <begin position="24"/>
        <end position="199"/>
    </location>
</feature>
<accession>A0A6N9HQA7</accession>
<keyword evidence="1" id="KW-0732">Signal</keyword>